<evidence type="ECO:0000259" key="9">
    <source>
        <dbReference type="PROSITE" id="PS50011"/>
    </source>
</evidence>
<feature type="compositionally biased region" description="Basic and acidic residues" evidence="8">
    <location>
        <begin position="480"/>
        <end position="494"/>
    </location>
</feature>
<evidence type="ECO:0000256" key="4">
    <source>
        <dbReference type="ARBA" id="ARBA00022741"/>
    </source>
</evidence>
<dbReference type="PROSITE" id="PS00107">
    <property type="entry name" value="PROTEIN_KINASE_ATP"/>
    <property type="match status" value="1"/>
</dbReference>
<dbReference type="PROSITE" id="PS50011">
    <property type="entry name" value="PROTEIN_KINASE_DOM"/>
    <property type="match status" value="1"/>
</dbReference>
<keyword evidence="10" id="KW-1185">Reference proteome</keyword>
<feature type="compositionally biased region" description="Low complexity" evidence="8">
    <location>
        <begin position="443"/>
        <end position="453"/>
    </location>
</feature>
<reference evidence="11" key="1">
    <citation type="submission" date="2025-08" db="UniProtKB">
        <authorList>
            <consortium name="RefSeq"/>
        </authorList>
    </citation>
    <scope>IDENTIFICATION</scope>
    <source>
        <strain evidence="11">OHB3-1</strain>
    </source>
</reference>
<dbReference type="Gene3D" id="1.10.510.10">
    <property type="entry name" value="Transferase(Phosphotransferase) domain 1"/>
    <property type="match status" value="1"/>
</dbReference>
<dbReference type="InterPro" id="IPR008271">
    <property type="entry name" value="Ser/Thr_kinase_AS"/>
</dbReference>
<dbReference type="AlphaFoldDB" id="A0A6J1E1J4"/>
<dbReference type="FunFam" id="3.30.200.20:FF:000021">
    <property type="entry name" value="probable serine/threonine-protein kinase At1g54610"/>
    <property type="match status" value="1"/>
</dbReference>
<evidence type="ECO:0000256" key="3">
    <source>
        <dbReference type="ARBA" id="ARBA00022679"/>
    </source>
</evidence>
<dbReference type="GO" id="GO:0005524">
    <property type="term" value="F:ATP binding"/>
    <property type="evidence" value="ECO:0007669"/>
    <property type="project" value="UniProtKB-UniRule"/>
</dbReference>
<accession>A0A6J1E1J4</accession>
<feature type="binding site" evidence="7">
    <location>
        <position position="185"/>
    </location>
    <ligand>
        <name>ATP</name>
        <dbReference type="ChEBI" id="CHEBI:30616"/>
    </ligand>
</feature>
<feature type="compositionally biased region" description="Basic and acidic residues" evidence="8">
    <location>
        <begin position="457"/>
        <end position="471"/>
    </location>
</feature>
<keyword evidence="5 11" id="KW-0418">Kinase</keyword>
<dbReference type="InterPro" id="IPR011009">
    <property type="entry name" value="Kinase-like_dom_sf"/>
</dbReference>
<dbReference type="CDD" id="cd07840">
    <property type="entry name" value="STKc_CDK9_like"/>
    <property type="match status" value="1"/>
</dbReference>
<evidence type="ECO:0000256" key="8">
    <source>
        <dbReference type="SAM" id="MobiDB-lite"/>
    </source>
</evidence>
<evidence type="ECO:0000313" key="10">
    <source>
        <dbReference type="Proteomes" id="UP000504603"/>
    </source>
</evidence>
<dbReference type="FunFam" id="1.10.510.10:FF:000043">
    <property type="entry name" value="probable serine/threonine-protein kinase At1g54610"/>
    <property type="match status" value="1"/>
</dbReference>
<keyword evidence="4 7" id="KW-0547">Nucleotide-binding</keyword>
<dbReference type="OrthoDB" id="779276at2759"/>
<dbReference type="SUPFAM" id="SSF56112">
    <property type="entry name" value="Protein kinase-like (PK-like)"/>
    <property type="match status" value="1"/>
</dbReference>
<feature type="compositionally biased region" description="Basic and acidic residues" evidence="8">
    <location>
        <begin position="93"/>
        <end position="103"/>
    </location>
</feature>
<dbReference type="Proteomes" id="UP000504603">
    <property type="component" value="Unplaced"/>
</dbReference>
<feature type="compositionally biased region" description="Polar residues" evidence="8">
    <location>
        <begin position="505"/>
        <end position="523"/>
    </location>
</feature>
<feature type="region of interest" description="Disordered" evidence="8">
    <location>
        <begin position="440"/>
        <end position="554"/>
    </location>
</feature>
<dbReference type="PANTHER" id="PTHR24056:SF397">
    <property type="entry name" value="OS11G0242500 PROTEIN"/>
    <property type="match status" value="1"/>
</dbReference>
<dbReference type="PANTHER" id="PTHR24056">
    <property type="entry name" value="CELL DIVISION PROTEIN KINASE"/>
    <property type="match status" value="1"/>
</dbReference>
<dbReference type="GO" id="GO:0008353">
    <property type="term" value="F:RNA polymerase II CTD heptapeptide repeat kinase activity"/>
    <property type="evidence" value="ECO:0007669"/>
    <property type="project" value="TreeGrafter"/>
</dbReference>
<feature type="domain" description="Protein kinase" evidence="9">
    <location>
        <begin position="156"/>
        <end position="440"/>
    </location>
</feature>
<feature type="compositionally biased region" description="Basic and acidic residues" evidence="8">
    <location>
        <begin position="705"/>
        <end position="721"/>
    </location>
</feature>
<dbReference type="InterPro" id="IPR017441">
    <property type="entry name" value="Protein_kinase_ATP_BS"/>
</dbReference>
<comment type="similarity">
    <text evidence="1">Belongs to the protein kinase superfamily. CMGC Ser/Thr protein kinase family. CDC2/CDKX subfamily.</text>
</comment>
<dbReference type="GO" id="GO:0000307">
    <property type="term" value="C:cyclin-dependent protein kinase holoenzyme complex"/>
    <property type="evidence" value="ECO:0007669"/>
    <property type="project" value="TreeGrafter"/>
</dbReference>
<dbReference type="SMART" id="SM00220">
    <property type="entry name" value="S_TKc"/>
    <property type="match status" value="1"/>
</dbReference>
<evidence type="ECO:0000256" key="1">
    <source>
        <dbReference type="ARBA" id="ARBA00006485"/>
    </source>
</evidence>
<sequence>MGCICSKGVPANDYVAENHSKERHLKSSKSSRILGASLRKEEPVLHADGGQSDAMARLIPDQPGEENSGSTPELDDVEKAAPPIEKAASAKPLRQERPTMEDGAKRVVHNNNAIPRIVSVVNGEKGALVIAGWPSWLTSVAGEAINGWIPRKADSFQKLDKIGQGTYSSVYRARDIESNKIVALKKVRFANMDPESVRFMAREILILRRLDHPNVMKLEGLITSRVSGSLYLIFEYMEHDLAGLAATPGIKFTEPQIKCYMQQLLCGLEHCHAQGVLHRDIKGSNLLIDNNGNLKIGDFGLSTFFRSRQKQPLTSRVVTLWYRPPELLLGATDYGVSVDLWSAGCILAELYAGKPIMPGRTEVEQLHKIFKLCGSPSEEYWKKSKLPHATIFKPQHPYKRCVAETFKDFPSSALALLDVLLAVEPDSRGTASSALQSEFFTTKPLPSDPSSLPKYPPSKEFDAKLRDEETRRRRAPISIAREHEATQKFPRESKAVPAPDANAELQASIQKKQGQQNPTSISEKYNPEEDGDSGFRIEPPKEGTQTQPTTLGFSRNMNGNVCAALSGSSVRAKGAELRKQRSYLHHGAAQLSRYSNSVAVRGGSRYGCGGESSANSHWPGECFNASYNHFNGGESSEKHEWSHHLLDRPKSSYKIDEQSSGKESAMSFAPKKRIHYSGPLMPPGGNLEEMLKEHEKQIQHAVRKARLDKAKTKKAYDDKGQTESLLHHARNGN</sequence>
<dbReference type="KEGG" id="mcha:111025103"/>
<organism evidence="10 11">
    <name type="scientific">Momordica charantia</name>
    <name type="common">Bitter gourd</name>
    <name type="synonym">Balsam pear</name>
    <dbReference type="NCBI Taxonomy" id="3673"/>
    <lineage>
        <taxon>Eukaryota</taxon>
        <taxon>Viridiplantae</taxon>
        <taxon>Streptophyta</taxon>
        <taxon>Embryophyta</taxon>
        <taxon>Tracheophyta</taxon>
        <taxon>Spermatophyta</taxon>
        <taxon>Magnoliopsida</taxon>
        <taxon>eudicotyledons</taxon>
        <taxon>Gunneridae</taxon>
        <taxon>Pentapetalae</taxon>
        <taxon>rosids</taxon>
        <taxon>fabids</taxon>
        <taxon>Cucurbitales</taxon>
        <taxon>Cucurbitaceae</taxon>
        <taxon>Momordiceae</taxon>
        <taxon>Momordica</taxon>
    </lineage>
</organism>
<dbReference type="InterPro" id="IPR000719">
    <property type="entry name" value="Prot_kinase_dom"/>
</dbReference>
<dbReference type="InterPro" id="IPR050108">
    <property type="entry name" value="CDK"/>
</dbReference>
<proteinExistence type="inferred from homology"/>
<dbReference type="GeneID" id="111025103"/>
<dbReference type="Gene3D" id="3.30.200.20">
    <property type="entry name" value="Phosphorylase Kinase, domain 1"/>
    <property type="match status" value="1"/>
</dbReference>
<protein>
    <submittedName>
        <fullName evidence="11">Probable serine/threonine-protein kinase At1g09600</fullName>
    </submittedName>
</protein>
<keyword evidence="6 7" id="KW-0067">ATP-binding</keyword>
<evidence type="ECO:0000256" key="6">
    <source>
        <dbReference type="ARBA" id="ARBA00022840"/>
    </source>
</evidence>
<dbReference type="GO" id="GO:0005634">
    <property type="term" value="C:nucleus"/>
    <property type="evidence" value="ECO:0007669"/>
    <property type="project" value="TreeGrafter"/>
</dbReference>
<dbReference type="Pfam" id="PF00069">
    <property type="entry name" value="Pkinase"/>
    <property type="match status" value="1"/>
</dbReference>
<feature type="region of interest" description="Disordered" evidence="8">
    <location>
        <begin position="704"/>
        <end position="733"/>
    </location>
</feature>
<evidence type="ECO:0000256" key="7">
    <source>
        <dbReference type="PROSITE-ProRule" id="PRU10141"/>
    </source>
</evidence>
<dbReference type="PROSITE" id="PS00108">
    <property type="entry name" value="PROTEIN_KINASE_ST"/>
    <property type="match status" value="1"/>
</dbReference>
<feature type="region of interest" description="Disordered" evidence="8">
    <location>
        <begin position="19"/>
        <end position="103"/>
    </location>
</feature>
<evidence type="ECO:0000313" key="11">
    <source>
        <dbReference type="RefSeq" id="XP_022158646.1"/>
    </source>
</evidence>
<dbReference type="GO" id="GO:0032968">
    <property type="term" value="P:positive regulation of transcription elongation by RNA polymerase II"/>
    <property type="evidence" value="ECO:0007669"/>
    <property type="project" value="TreeGrafter"/>
</dbReference>
<keyword evidence="2" id="KW-0723">Serine/threonine-protein kinase</keyword>
<evidence type="ECO:0000256" key="5">
    <source>
        <dbReference type="ARBA" id="ARBA00022777"/>
    </source>
</evidence>
<evidence type="ECO:0000256" key="2">
    <source>
        <dbReference type="ARBA" id="ARBA00022527"/>
    </source>
</evidence>
<name>A0A6J1E1J4_MOMCH</name>
<dbReference type="RefSeq" id="XP_022158646.1">
    <property type="nucleotide sequence ID" value="XM_022302954.1"/>
</dbReference>
<gene>
    <name evidence="11" type="primary">LOC111025103</name>
</gene>
<keyword evidence="3" id="KW-0808">Transferase</keyword>
<feature type="compositionally biased region" description="Polar residues" evidence="8">
    <location>
        <begin position="543"/>
        <end position="554"/>
    </location>
</feature>